<organism evidence="9 10">
    <name type="scientific">Selenomonas bovis</name>
    <dbReference type="NCBI Taxonomy" id="416586"/>
    <lineage>
        <taxon>Bacteria</taxon>
        <taxon>Bacillati</taxon>
        <taxon>Bacillota</taxon>
        <taxon>Negativicutes</taxon>
        <taxon>Selenomonadales</taxon>
        <taxon>Selenomonadaceae</taxon>
        <taxon>Selenomonas</taxon>
    </lineage>
</organism>
<evidence type="ECO:0000256" key="5">
    <source>
        <dbReference type="ARBA" id="ARBA00022801"/>
    </source>
</evidence>
<comment type="catalytic activity">
    <reaction evidence="6 7">
        <text>Release of N-terminal amino acids, preferentially methionine, from peptides and arylamides.</text>
        <dbReference type="EC" id="3.4.11.18"/>
    </reaction>
</comment>
<dbReference type="Pfam" id="PF00557">
    <property type="entry name" value="Peptidase_M24"/>
    <property type="match status" value="1"/>
</dbReference>
<keyword evidence="3 6" id="KW-0645">Protease</keyword>
<evidence type="ECO:0000313" key="9">
    <source>
        <dbReference type="EMBL" id="NMD98367.1"/>
    </source>
</evidence>
<dbReference type="HAMAP" id="MF_01974">
    <property type="entry name" value="MetAP_1"/>
    <property type="match status" value="1"/>
</dbReference>
<keyword evidence="5 6" id="KW-0378">Hydrolase</keyword>
<evidence type="ECO:0000256" key="3">
    <source>
        <dbReference type="ARBA" id="ARBA00022670"/>
    </source>
</evidence>
<dbReference type="PRINTS" id="PR00599">
    <property type="entry name" value="MAPEPTIDASE"/>
</dbReference>
<feature type="binding site" evidence="6">
    <location>
        <position position="217"/>
    </location>
    <ligand>
        <name>substrate</name>
    </ligand>
</feature>
<evidence type="ECO:0000256" key="2">
    <source>
        <dbReference type="ARBA" id="ARBA00022438"/>
    </source>
</evidence>
<accession>A0A848BAL0</accession>
<comment type="subunit">
    <text evidence="6">Monomer.</text>
</comment>
<dbReference type="GO" id="GO:0070006">
    <property type="term" value="F:metalloaminopeptidase activity"/>
    <property type="evidence" value="ECO:0007669"/>
    <property type="project" value="UniProtKB-UniRule"/>
</dbReference>
<dbReference type="GO" id="GO:0006508">
    <property type="term" value="P:proteolysis"/>
    <property type="evidence" value="ECO:0007669"/>
    <property type="project" value="UniProtKB-KW"/>
</dbReference>
<feature type="binding site" evidence="6">
    <location>
        <position position="136"/>
    </location>
    <ligand>
        <name>a divalent metal cation</name>
        <dbReference type="ChEBI" id="CHEBI:60240"/>
        <label>1</label>
    </ligand>
</feature>
<dbReference type="Gene3D" id="3.90.230.10">
    <property type="entry name" value="Creatinase/methionine aminopeptidase superfamily"/>
    <property type="match status" value="1"/>
</dbReference>
<gene>
    <name evidence="6 9" type="primary">map</name>
    <name evidence="9" type="ORF">HF878_02560</name>
</gene>
<dbReference type="GO" id="GO:0046872">
    <property type="term" value="F:metal ion binding"/>
    <property type="evidence" value="ECO:0007669"/>
    <property type="project" value="UniProtKB-UniRule"/>
</dbReference>
<dbReference type="PANTHER" id="PTHR43330:SF8">
    <property type="entry name" value="METHIONINE AMINOPEPTIDASE 1D, MITOCHONDRIAL"/>
    <property type="match status" value="1"/>
</dbReference>
<reference evidence="9 10" key="1">
    <citation type="submission" date="2020-04" db="EMBL/GenBank/DDBJ databases">
        <authorList>
            <person name="Hitch T.C.A."/>
            <person name="Wylensek D."/>
            <person name="Clavel T."/>
        </authorList>
    </citation>
    <scope>NUCLEOTIDE SEQUENCE [LARGE SCALE GENOMIC DNA]</scope>
    <source>
        <strain evidence="9 10">PG-130-P53-12</strain>
    </source>
</reference>
<protein>
    <recommendedName>
        <fullName evidence="6 7">Methionine aminopeptidase</fullName>
        <shortName evidence="6">MAP</shortName>
        <shortName evidence="6">MetAP</shortName>
        <ecNumber evidence="6 7">3.4.11.18</ecNumber>
    </recommendedName>
    <alternativeName>
        <fullName evidence="6">Peptidase M</fullName>
    </alternativeName>
</protein>
<comment type="function">
    <text evidence="1 6">Removes the N-terminal methionine from nascent proteins. The N-terminal methionine is often cleaved when the second residue in the primary sequence is small and uncharged (Met-Ala-, Cys, Gly, Pro, Ser, Thr, or Val). Requires deformylation of the N(alpha)-formylated initiator methionine before it can be hydrolyzed.</text>
</comment>
<feature type="binding site" evidence="6">
    <location>
        <position position="147"/>
    </location>
    <ligand>
        <name>a divalent metal cation</name>
        <dbReference type="ChEBI" id="CHEBI:60240"/>
        <label>2</label>
        <note>catalytic</note>
    </ligand>
</feature>
<dbReference type="PANTHER" id="PTHR43330">
    <property type="entry name" value="METHIONINE AMINOPEPTIDASE"/>
    <property type="match status" value="1"/>
</dbReference>
<evidence type="ECO:0000256" key="7">
    <source>
        <dbReference type="RuleBase" id="RU003653"/>
    </source>
</evidence>
<dbReference type="InterPro" id="IPR000994">
    <property type="entry name" value="Pept_M24"/>
</dbReference>
<evidence type="ECO:0000256" key="4">
    <source>
        <dbReference type="ARBA" id="ARBA00022723"/>
    </source>
</evidence>
<comment type="similarity">
    <text evidence="6">Belongs to the peptidase M24A family. Methionine aminopeptidase type 1 subfamily.</text>
</comment>
<feature type="binding site" evidence="6">
    <location>
        <position position="147"/>
    </location>
    <ligand>
        <name>a divalent metal cation</name>
        <dbReference type="ChEBI" id="CHEBI:60240"/>
        <label>1</label>
    </ligand>
</feature>
<dbReference type="SUPFAM" id="SSF103642">
    <property type="entry name" value="Sec-C motif"/>
    <property type="match status" value="1"/>
</dbReference>
<feature type="binding site" evidence="6">
    <location>
        <position position="210"/>
    </location>
    <ligand>
        <name>a divalent metal cation</name>
        <dbReference type="ChEBI" id="CHEBI:60240"/>
        <label>2</label>
        <note>catalytic</note>
    </ligand>
</feature>
<dbReference type="Pfam" id="PF02810">
    <property type="entry name" value="SEC-C"/>
    <property type="match status" value="1"/>
</dbReference>
<feature type="binding site" evidence="6">
    <location>
        <position position="243"/>
    </location>
    <ligand>
        <name>a divalent metal cation</name>
        <dbReference type="ChEBI" id="CHEBI:60240"/>
        <label>2</label>
        <note>catalytic</note>
    </ligand>
</feature>
<evidence type="ECO:0000256" key="6">
    <source>
        <dbReference type="HAMAP-Rule" id="MF_01974"/>
    </source>
</evidence>
<keyword evidence="4 6" id="KW-0479">Metal-binding</keyword>
<dbReference type="InterPro" id="IPR036005">
    <property type="entry name" value="Creatinase/aminopeptidase-like"/>
</dbReference>
<feature type="binding site" evidence="6">
    <location>
        <position position="275"/>
    </location>
    <ligand>
        <name>a divalent metal cation</name>
        <dbReference type="ChEBI" id="CHEBI:60240"/>
        <label>2</label>
        <note>catalytic</note>
    </ligand>
</feature>
<dbReference type="NCBIfam" id="TIGR00500">
    <property type="entry name" value="met_pdase_I"/>
    <property type="match status" value="1"/>
</dbReference>
<dbReference type="InterPro" id="IPR004027">
    <property type="entry name" value="SEC_C_motif"/>
</dbReference>
<evidence type="ECO:0000259" key="8">
    <source>
        <dbReference type="Pfam" id="PF00557"/>
    </source>
</evidence>
<dbReference type="AlphaFoldDB" id="A0A848BAL0"/>
<evidence type="ECO:0000256" key="1">
    <source>
        <dbReference type="ARBA" id="ARBA00002521"/>
    </source>
</evidence>
<dbReference type="RefSeq" id="WP_164176292.1">
    <property type="nucleotide sequence ID" value="NZ_JABAFA010000004.1"/>
</dbReference>
<dbReference type="GO" id="GO:0004239">
    <property type="term" value="F:initiator methionyl aminopeptidase activity"/>
    <property type="evidence" value="ECO:0007669"/>
    <property type="project" value="UniProtKB-UniRule"/>
</dbReference>
<dbReference type="SUPFAM" id="SSF55920">
    <property type="entry name" value="Creatinase/aminopeptidase"/>
    <property type="match status" value="1"/>
</dbReference>
<dbReference type="InterPro" id="IPR001714">
    <property type="entry name" value="Pept_M24_MAP"/>
</dbReference>
<evidence type="ECO:0000313" key="10">
    <source>
        <dbReference type="Proteomes" id="UP000543804"/>
    </source>
</evidence>
<feature type="domain" description="Peptidase M24" evidence="8">
    <location>
        <begin position="53"/>
        <end position="282"/>
    </location>
</feature>
<dbReference type="Gene3D" id="3.10.450.50">
    <property type="match status" value="1"/>
</dbReference>
<name>A0A848BAL0_9FIRM</name>
<dbReference type="Proteomes" id="UP000543804">
    <property type="component" value="Unassembled WGS sequence"/>
</dbReference>
<keyword evidence="10" id="KW-1185">Reference proteome</keyword>
<dbReference type="CDD" id="cd01086">
    <property type="entry name" value="MetAP1"/>
    <property type="match status" value="1"/>
</dbReference>
<feature type="binding site" evidence="6">
    <location>
        <position position="275"/>
    </location>
    <ligand>
        <name>a divalent metal cation</name>
        <dbReference type="ChEBI" id="CHEBI:60240"/>
        <label>1</label>
    </ligand>
</feature>
<sequence length="290" mass="31676">MNRNDLCWCGSGKKYKKCHMEYDERINEIKFDFFKGQCRPPHKIINNEADIAGIRAAGVINDAALDLMAEMVRPGIDTASLDAAVYDFLTERGALPADLNFEGYPKSVCISINDVVCHGIPSKKTILKEGDIVNIDMTTLYNGYYADASRMYMIGEVSPAAERLVRVTRECMERGIAAAKPWHFLGDVSAACGDHAHANGYSVVTDLGGHGVGKEFHSEPFVPHVGEPGTGMLLVPGMTLTIEPMINEGSSKVRTDTSDGWTVRTRDGKLSAQWENTILITETGAEVLSS</sequence>
<dbReference type="InterPro" id="IPR002467">
    <property type="entry name" value="Pept_M24A_MAP1"/>
</dbReference>
<comment type="cofactor">
    <cofactor evidence="6">
        <name>Co(2+)</name>
        <dbReference type="ChEBI" id="CHEBI:48828"/>
    </cofactor>
    <cofactor evidence="6">
        <name>Zn(2+)</name>
        <dbReference type="ChEBI" id="CHEBI:29105"/>
    </cofactor>
    <cofactor evidence="6">
        <name>Mn(2+)</name>
        <dbReference type="ChEBI" id="CHEBI:29035"/>
    </cofactor>
    <cofactor evidence="6">
        <name>Fe(2+)</name>
        <dbReference type="ChEBI" id="CHEBI:29033"/>
    </cofactor>
    <text evidence="6">Binds 2 divalent metal cations per subunit. Has a high-affinity and a low affinity metal-binding site. The true nature of the physiological cofactor is under debate. The enzyme is active with cobalt, zinc, manganese or divalent iron ions. Most likely, methionine aminopeptidases function as mononuclear Fe(2+)-metalloproteases under physiological conditions, and the catalytically relevant metal-binding site has been assigned to the histidine-containing high-affinity site.</text>
</comment>
<feature type="binding site" evidence="6">
    <location>
        <position position="118"/>
    </location>
    <ligand>
        <name>substrate</name>
    </ligand>
</feature>
<dbReference type="EMBL" id="JABAFA010000004">
    <property type="protein sequence ID" value="NMD98367.1"/>
    <property type="molecule type" value="Genomic_DNA"/>
</dbReference>
<comment type="caution">
    <text evidence="9">The sequence shown here is derived from an EMBL/GenBank/DDBJ whole genome shotgun (WGS) entry which is preliminary data.</text>
</comment>
<keyword evidence="2 6" id="KW-0031">Aminopeptidase</keyword>
<proteinExistence type="inferred from homology"/>
<dbReference type="EC" id="3.4.11.18" evidence="6 7"/>